<proteinExistence type="predicted"/>
<name>A0AAN9RXS9_PSOTE</name>
<evidence type="ECO:0000313" key="2">
    <source>
        <dbReference type="Proteomes" id="UP001386955"/>
    </source>
</evidence>
<sequence length="175" mass="19499">MPEYAWTILSSGVNPMVSPGAIGPLSIGYFPFSLHVPDSDCFVIFKEEMVDADKNRGILFVSVVRDGIVLVANGPSGISVMSLGPFKDMIRSKLIFIFLDHHIKFSNWRVNTSLGFMRVYLRIAIEEKVFKRGKVASSSASVSLSIPKQDLKTLADGRLCSVQYFWFLQISLCDL</sequence>
<reference evidence="1 2" key="1">
    <citation type="submission" date="2024-01" db="EMBL/GenBank/DDBJ databases">
        <title>The genomes of 5 underutilized Papilionoideae crops provide insights into root nodulation and disease resistanc.</title>
        <authorList>
            <person name="Jiang F."/>
        </authorList>
    </citation>
    <scope>NUCLEOTIDE SEQUENCE [LARGE SCALE GENOMIC DNA]</scope>
    <source>
        <strain evidence="1">DUOXIRENSHENG_FW03</strain>
        <tissue evidence="1">Leaves</tissue>
    </source>
</reference>
<evidence type="ECO:0000313" key="1">
    <source>
        <dbReference type="EMBL" id="KAK7385360.1"/>
    </source>
</evidence>
<protein>
    <submittedName>
        <fullName evidence="1">Uncharacterized protein</fullName>
    </submittedName>
</protein>
<organism evidence="1 2">
    <name type="scientific">Psophocarpus tetragonolobus</name>
    <name type="common">Winged bean</name>
    <name type="synonym">Dolichos tetragonolobus</name>
    <dbReference type="NCBI Taxonomy" id="3891"/>
    <lineage>
        <taxon>Eukaryota</taxon>
        <taxon>Viridiplantae</taxon>
        <taxon>Streptophyta</taxon>
        <taxon>Embryophyta</taxon>
        <taxon>Tracheophyta</taxon>
        <taxon>Spermatophyta</taxon>
        <taxon>Magnoliopsida</taxon>
        <taxon>eudicotyledons</taxon>
        <taxon>Gunneridae</taxon>
        <taxon>Pentapetalae</taxon>
        <taxon>rosids</taxon>
        <taxon>fabids</taxon>
        <taxon>Fabales</taxon>
        <taxon>Fabaceae</taxon>
        <taxon>Papilionoideae</taxon>
        <taxon>50 kb inversion clade</taxon>
        <taxon>NPAAA clade</taxon>
        <taxon>indigoferoid/millettioid clade</taxon>
        <taxon>Phaseoleae</taxon>
        <taxon>Psophocarpus</taxon>
    </lineage>
</organism>
<comment type="caution">
    <text evidence="1">The sequence shown here is derived from an EMBL/GenBank/DDBJ whole genome shotgun (WGS) entry which is preliminary data.</text>
</comment>
<keyword evidence="2" id="KW-1185">Reference proteome</keyword>
<accession>A0AAN9RXS9</accession>
<dbReference type="AlphaFoldDB" id="A0AAN9RXS9"/>
<gene>
    <name evidence="1" type="ORF">VNO78_31076</name>
</gene>
<dbReference type="Proteomes" id="UP001386955">
    <property type="component" value="Unassembled WGS sequence"/>
</dbReference>
<dbReference type="EMBL" id="JAYMYS010000008">
    <property type="protein sequence ID" value="KAK7385360.1"/>
    <property type="molecule type" value="Genomic_DNA"/>
</dbReference>